<reference evidence="2 3" key="1">
    <citation type="journal article" date="2010" name="Stand. Genomic Sci.">
        <title>Complete genome sequence of Spirochaeta smaragdinae type strain (SEBR 4228).</title>
        <authorList>
            <person name="Mavromatis K."/>
            <person name="Yasawong M."/>
            <person name="Chertkov O."/>
            <person name="Lapidus A."/>
            <person name="Lucas S."/>
            <person name="Nolan M."/>
            <person name="Del Rio T.G."/>
            <person name="Tice H."/>
            <person name="Cheng J.F."/>
            <person name="Pitluck S."/>
            <person name="Liolios K."/>
            <person name="Ivanova N."/>
            <person name="Tapia R."/>
            <person name="Han C."/>
            <person name="Bruce D."/>
            <person name="Goodwin L."/>
            <person name="Pati A."/>
            <person name="Chen A."/>
            <person name="Palaniappan K."/>
            <person name="Land M."/>
            <person name="Hauser L."/>
            <person name="Chang Y.J."/>
            <person name="Jeffries C.D."/>
            <person name="Detter J.C."/>
            <person name="Rohde M."/>
            <person name="Brambilla E."/>
            <person name="Spring S."/>
            <person name="Goker M."/>
            <person name="Sikorski J."/>
            <person name="Woyke T."/>
            <person name="Bristow J."/>
            <person name="Eisen J.A."/>
            <person name="Markowitz V."/>
            <person name="Hugenholtz P."/>
            <person name="Klenk H.P."/>
            <person name="Kyrpides N.C."/>
        </authorList>
    </citation>
    <scope>NUCLEOTIDE SEQUENCE [LARGE SCALE GENOMIC DNA]</scope>
    <source>
        <strain evidence="3">DSM 11293 / JCM 15392 / SEBR 4228</strain>
    </source>
</reference>
<name>E1R7M2_SEDSS</name>
<evidence type="ECO:0000313" key="2">
    <source>
        <dbReference type="EMBL" id="ADK82727.1"/>
    </source>
</evidence>
<dbReference type="OrthoDB" id="371324at2"/>
<evidence type="ECO:0000256" key="1">
    <source>
        <dbReference type="SAM" id="MobiDB-lite"/>
    </source>
</evidence>
<gene>
    <name evidence="2" type="ordered locus">Spirs_3641</name>
</gene>
<dbReference type="STRING" id="573413.Spirs_3641"/>
<accession>E1R7M2</accession>
<dbReference type="EMBL" id="CP002116">
    <property type="protein sequence ID" value="ADK82727.1"/>
    <property type="molecule type" value="Genomic_DNA"/>
</dbReference>
<dbReference type="KEGG" id="ssm:Spirs_3641"/>
<sequence>MKKLIDFFAPRELLHIVSIANRLKILSTEEKKYLLAVRMGSKRDEHKEWDLEEGEKEKFYPLFSRFMNLFPQDYECVRDECPVCSRLLSLKQDFTGKGKSEEYGMLMSWVSRGQNHYTGGNSVAHESFSSEDLPDEAKQEESNQPSRPARVKRIRVVARRPKLDRSEPKEVKVPDDHPHHPFIESVRELAEMETDTLDREDLLEYCRRSRELFARLIALWDQFDKTGKEYRNHHNFSWITETRQEIQADSQRG</sequence>
<proteinExistence type="predicted"/>
<evidence type="ECO:0000313" key="3">
    <source>
        <dbReference type="Proteomes" id="UP000002318"/>
    </source>
</evidence>
<dbReference type="Proteomes" id="UP000002318">
    <property type="component" value="Chromosome"/>
</dbReference>
<feature type="region of interest" description="Disordered" evidence="1">
    <location>
        <begin position="120"/>
        <end position="150"/>
    </location>
</feature>
<organism evidence="2 3">
    <name type="scientific">Sediminispirochaeta smaragdinae (strain DSM 11293 / JCM 15392 / SEBR 4228)</name>
    <name type="common">Spirochaeta smaragdinae</name>
    <dbReference type="NCBI Taxonomy" id="573413"/>
    <lineage>
        <taxon>Bacteria</taxon>
        <taxon>Pseudomonadati</taxon>
        <taxon>Spirochaetota</taxon>
        <taxon>Spirochaetia</taxon>
        <taxon>Spirochaetales</taxon>
        <taxon>Spirochaetaceae</taxon>
        <taxon>Sediminispirochaeta</taxon>
    </lineage>
</organism>
<dbReference type="HOGENOM" id="CLU_1097981_0_0_12"/>
<keyword evidence="3" id="KW-1185">Reference proteome</keyword>
<protein>
    <submittedName>
        <fullName evidence="2">Uncharacterized protein</fullName>
    </submittedName>
</protein>
<dbReference type="RefSeq" id="WP_013256186.1">
    <property type="nucleotide sequence ID" value="NC_014364.1"/>
</dbReference>
<dbReference type="AlphaFoldDB" id="E1R7M2"/>